<dbReference type="Pfam" id="PF04379">
    <property type="entry name" value="DUF525"/>
    <property type="match status" value="1"/>
</dbReference>
<keyword evidence="3" id="KW-1185">Reference proteome</keyword>
<dbReference type="EMBL" id="JAALLS010000002">
    <property type="protein sequence ID" value="NGP87166.1"/>
    <property type="molecule type" value="Genomic_DNA"/>
</dbReference>
<dbReference type="PANTHER" id="PTHR14289">
    <property type="entry name" value="F-BOX ONLY PROTEIN 3"/>
    <property type="match status" value="1"/>
</dbReference>
<dbReference type="PANTHER" id="PTHR14289:SF16">
    <property type="entry name" value="POLYMERASE DELTA-INTERACTING PROTEIN 2"/>
    <property type="match status" value="1"/>
</dbReference>
<dbReference type="Gene3D" id="2.60.40.1470">
    <property type="entry name" value="ApaG domain"/>
    <property type="match status" value="1"/>
</dbReference>
<evidence type="ECO:0000313" key="3">
    <source>
        <dbReference type="Proteomes" id="UP000479132"/>
    </source>
</evidence>
<evidence type="ECO:0000259" key="1">
    <source>
        <dbReference type="PROSITE" id="PS51087"/>
    </source>
</evidence>
<dbReference type="SUPFAM" id="SSF110069">
    <property type="entry name" value="ApaG-like"/>
    <property type="match status" value="1"/>
</dbReference>
<dbReference type="PROSITE" id="PS51087">
    <property type="entry name" value="APAG"/>
    <property type="match status" value="1"/>
</dbReference>
<organism evidence="2 3">
    <name type="scientific">Fodinibius halophilus</name>
    <dbReference type="NCBI Taxonomy" id="1736908"/>
    <lineage>
        <taxon>Bacteria</taxon>
        <taxon>Pseudomonadati</taxon>
        <taxon>Balneolota</taxon>
        <taxon>Balneolia</taxon>
        <taxon>Balneolales</taxon>
        <taxon>Balneolaceae</taxon>
        <taxon>Fodinibius</taxon>
    </lineage>
</organism>
<proteinExistence type="predicted"/>
<dbReference type="NCBIfam" id="NF003967">
    <property type="entry name" value="PRK05461.1"/>
    <property type="match status" value="1"/>
</dbReference>
<dbReference type="Proteomes" id="UP000479132">
    <property type="component" value="Unassembled WGS sequence"/>
</dbReference>
<feature type="domain" description="ApaG" evidence="1">
    <location>
        <begin position="7"/>
        <end position="130"/>
    </location>
</feature>
<sequence>MYQPKFVEVSHDVSVEVKPVYLEEESNPIAHKHVFAYFIEIKNMGDEPVQLVSRYWEIEDSKGKDHEISGDGVIGVQPVIQPNDSHSYNSFCVLKSFEGSMQGHYTMKREDGEKIEVRIPKFLLVSHLLN</sequence>
<dbReference type="InterPro" id="IPR007474">
    <property type="entry name" value="ApaG_domain"/>
</dbReference>
<evidence type="ECO:0000313" key="2">
    <source>
        <dbReference type="EMBL" id="NGP87166.1"/>
    </source>
</evidence>
<dbReference type="GO" id="GO:0070987">
    <property type="term" value="P:error-free translesion synthesis"/>
    <property type="evidence" value="ECO:0007669"/>
    <property type="project" value="TreeGrafter"/>
</dbReference>
<dbReference type="AlphaFoldDB" id="A0A6M1SUF4"/>
<reference evidence="2 3" key="1">
    <citation type="submission" date="2020-02" db="EMBL/GenBank/DDBJ databases">
        <title>Aliifodinibius halophilus 2W32, complete genome.</title>
        <authorList>
            <person name="Li Y."/>
            <person name="Wu S."/>
        </authorList>
    </citation>
    <scope>NUCLEOTIDE SEQUENCE [LARGE SCALE GENOMIC DNA]</scope>
    <source>
        <strain evidence="2 3">2W32</strain>
    </source>
</reference>
<protein>
    <submittedName>
        <fullName evidence="2">Co2+/Mg2+ efflux protein ApaG</fullName>
    </submittedName>
</protein>
<dbReference type="RefSeq" id="WP_165265672.1">
    <property type="nucleotide sequence ID" value="NZ_JAALLS010000002.1"/>
</dbReference>
<dbReference type="InterPro" id="IPR036767">
    <property type="entry name" value="ApaG_sf"/>
</dbReference>
<name>A0A6M1SUF4_9BACT</name>
<gene>
    <name evidence="2" type="primary">apaG</name>
    <name evidence="2" type="ORF">G3569_02270</name>
</gene>
<comment type="caution">
    <text evidence="2">The sequence shown here is derived from an EMBL/GenBank/DDBJ whole genome shotgun (WGS) entry which is preliminary data.</text>
</comment>
<accession>A0A6M1SUF4</accession>